<dbReference type="InterPro" id="IPR027417">
    <property type="entry name" value="P-loop_NTPase"/>
</dbReference>
<dbReference type="EMBL" id="JADWYK010000021">
    <property type="protein sequence ID" value="MBG8556192.1"/>
    <property type="molecule type" value="Genomic_DNA"/>
</dbReference>
<keyword evidence="4 7" id="KW-0418">Kinase</keyword>
<evidence type="ECO:0000256" key="7">
    <source>
        <dbReference type="HAMAP-Rule" id="MF_00109"/>
    </source>
</evidence>
<keyword evidence="2 7" id="KW-0808">Transferase</keyword>
<protein>
    <recommendedName>
        <fullName evidence="7">Shikimate kinase</fullName>
        <shortName evidence="7">SK</shortName>
        <ecNumber evidence="7">2.7.1.71</ecNumber>
    </recommendedName>
</protein>
<keyword evidence="5 7" id="KW-0067">ATP-binding</keyword>
<feature type="binding site" evidence="7">
    <location>
        <position position="14"/>
    </location>
    <ligand>
        <name>Mg(2+)</name>
        <dbReference type="ChEBI" id="CHEBI:18420"/>
    </ligand>
</feature>
<feature type="binding site" evidence="7">
    <location>
        <position position="79"/>
    </location>
    <ligand>
        <name>substrate</name>
    </ligand>
</feature>
<comment type="caution">
    <text evidence="7">Lacks conserved residue(s) required for the propagation of feature annotation.</text>
</comment>
<gene>
    <name evidence="7" type="primary">aroK</name>
    <name evidence="8" type="ORF">I5L79_21785</name>
</gene>
<dbReference type="InterPro" id="IPR031322">
    <property type="entry name" value="Shikimate/glucono_kinase"/>
</dbReference>
<keyword evidence="1 7" id="KW-0028">Amino-acid biosynthesis</keyword>
<comment type="subcellular location">
    <subcellularLocation>
        <location evidence="7">Cytoplasm</location>
    </subcellularLocation>
</comment>
<dbReference type="PANTHER" id="PTHR21087">
    <property type="entry name" value="SHIKIMATE KINASE"/>
    <property type="match status" value="1"/>
</dbReference>
<dbReference type="PRINTS" id="PR01100">
    <property type="entry name" value="SHIKIMTKNASE"/>
</dbReference>
<feature type="binding site" evidence="7">
    <location>
        <position position="56"/>
    </location>
    <ligand>
        <name>substrate</name>
    </ligand>
</feature>
<comment type="cofactor">
    <cofactor evidence="7">
        <name>Mg(2+)</name>
        <dbReference type="ChEBI" id="CHEBI:18420"/>
    </cofactor>
    <text evidence="7">Binds 1 Mg(2+) ion per subunit.</text>
</comment>
<comment type="similarity">
    <text evidence="7">Belongs to the shikimate kinase family.</text>
</comment>
<dbReference type="SUPFAM" id="SSF52540">
    <property type="entry name" value="P-loop containing nucleoside triphosphate hydrolases"/>
    <property type="match status" value="1"/>
</dbReference>
<feature type="binding site" evidence="7">
    <location>
        <position position="118"/>
    </location>
    <ligand>
        <name>ATP</name>
        <dbReference type="ChEBI" id="CHEBI:30616"/>
    </ligand>
</feature>
<keyword evidence="3 7" id="KW-0547">Nucleotide-binding</keyword>
<reference evidence="8 9" key="1">
    <citation type="submission" date="2020-11" db="EMBL/GenBank/DDBJ databases">
        <title>Hymenobacter sp.</title>
        <authorList>
            <person name="Kim M.K."/>
        </authorList>
    </citation>
    <scope>NUCLEOTIDE SEQUENCE [LARGE SCALE GENOMIC DNA]</scope>
    <source>
        <strain evidence="8 9">BT594</strain>
    </source>
</reference>
<keyword evidence="7" id="KW-0460">Magnesium</keyword>
<comment type="pathway">
    <text evidence="7">Metabolic intermediate biosynthesis; chorismate biosynthesis; chorismate from D-erythrose 4-phosphate and phosphoenolpyruvate: step 5/7.</text>
</comment>
<comment type="subunit">
    <text evidence="7">Monomer.</text>
</comment>
<evidence type="ECO:0000256" key="1">
    <source>
        <dbReference type="ARBA" id="ARBA00022605"/>
    </source>
</evidence>
<evidence type="ECO:0000256" key="4">
    <source>
        <dbReference type="ARBA" id="ARBA00022777"/>
    </source>
</evidence>
<dbReference type="GO" id="GO:0016301">
    <property type="term" value="F:kinase activity"/>
    <property type="evidence" value="ECO:0007669"/>
    <property type="project" value="UniProtKB-KW"/>
</dbReference>
<name>A0ABS0L7V7_9BACT</name>
<keyword evidence="9" id="KW-1185">Reference proteome</keyword>
<feature type="binding site" evidence="7">
    <location>
        <position position="141"/>
    </location>
    <ligand>
        <name>substrate</name>
    </ligand>
</feature>
<evidence type="ECO:0000256" key="3">
    <source>
        <dbReference type="ARBA" id="ARBA00022741"/>
    </source>
</evidence>
<evidence type="ECO:0000256" key="5">
    <source>
        <dbReference type="ARBA" id="ARBA00022840"/>
    </source>
</evidence>
<dbReference type="RefSeq" id="WP_196957210.1">
    <property type="nucleotide sequence ID" value="NZ_JADWYK010000021.1"/>
</dbReference>
<feature type="binding site" evidence="7">
    <location>
        <begin position="10"/>
        <end position="15"/>
    </location>
    <ligand>
        <name>ATP</name>
        <dbReference type="ChEBI" id="CHEBI:30616"/>
    </ligand>
</feature>
<dbReference type="HAMAP" id="MF_00109">
    <property type="entry name" value="Shikimate_kinase"/>
    <property type="match status" value="1"/>
</dbReference>
<dbReference type="Gene3D" id="3.40.50.300">
    <property type="entry name" value="P-loop containing nucleotide triphosphate hydrolases"/>
    <property type="match status" value="1"/>
</dbReference>
<dbReference type="EC" id="2.7.1.71" evidence="7"/>
<comment type="function">
    <text evidence="7">Catalyzes the specific phosphorylation of the 3-hydroxyl group of shikimic acid using ATP as a cosubstrate.</text>
</comment>
<comment type="caution">
    <text evidence="8">The sequence shown here is derived from an EMBL/GenBank/DDBJ whole genome shotgun (WGS) entry which is preliminary data.</text>
</comment>
<evidence type="ECO:0000256" key="6">
    <source>
        <dbReference type="ARBA" id="ARBA00023141"/>
    </source>
</evidence>
<comment type="catalytic activity">
    <reaction evidence="7">
        <text>shikimate + ATP = 3-phosphoshikimate + ADP + H(+)</text>
        <dbReference type="Rhea" id="RHEA:13121"/>
        <dbReference type="ChEBI" id="CHEBI:15378"/>
        <dbReference type="ChEBI" id="CHEBI:30616"/>
        <dbReference type="ChEBI" id="CHEBI:36208"/>
        <dbReference type="ChEBI" id="CHEBI:145989"/>
        <dbReference type="ChEBI" id="CHEBI:456216"/>
        <dbReference type="EC" id="2.7.1.71"/>
    </reaction>
</comment>
<dbReference type="PANTHER" id="PTHR21087:SF16">
    <property type="entry name" value="SHIKIMATE KINASE 1, CHLOROPLASTIC"/>
    <property type="match status" value="1"/>
</dbReference>
<evidence type="ECO:0000256" key="2">
    <source>
        <dbReference type="ARBA" id="ARBA00022679"/>
    </source>
</evidence>
<organism evidence="8 9">
    <name type="scientific">Hymenobacter guriensis</name>
    <dbReference type="NCBI Taxonomy" id="2793065"/>
    <lineage>
        <taxon>Bacteria</taxon>
        <taxon>Pseudomonadati</taxon>
        <taxon>Bacteroidota</taxon>
        <taxon>Cytophagia</taxon>
        <taxon>Cytophagales</taxon>
        <taxon>Hymenobacteraceae</taxon>
        <taxon>Hymenobacter</taxon>
    </lineage>
</organism>
<dbReference type="Proteomes" id="UP000601099">
    <property type="component" value="Unassembled WGS sequence"/>
</dbReference>
<keyword evidence="6 7" id="KW-0057">Aromatic amino acid biosynthesis</keyword>
<accession>A0ABS0L7V7</accession>
<dbReference type="Pfam" id="PF01202">
    <property type="entry name" value="SKI"/>
    <property type="match status" value="1"/>
</dbReference>
<dbReference type="CDD" id="cd00464">
    <property type="entry name" value="SK"/>
    <property type="match status" value="1"/>
</dbReference>
<proteinExistence type="inferred from homology"/>
<evidence type="ECO:0000313" key="8">
    <source>
        <dbReference type="EMBL" id="MBG8556192.1"/>
    </source>
</evidence>
<feature type="binding site" evidence="7">
    <location>
        <position position="32"/>
    </location>
    <ligand>
        <name>substrate</name>
    </ligand>
</feature>
<keyword evidence="7" id="KW-0479">Metal-binding</keyword>
<dbReference type="InterPro" id="IPR000623">
    <property type="entry name" value="Shikimate_kinase/TSH1"/>
</dbReference>
<sequence length="173" mass="18778">MRLFLIGMPGAGKTTLGRALALRGGLPFLDLDEEIVRQEQRSVAEIFSAEGEAYFRAVEARLVRQLIEQHPQLVLATGGGAPCFHDTMDALLASGVTVWLDVPVPELVARLHRAAAARPLLAALPDEQALKQRLTETIAARRGFYSRAALRCAPPACTPDALWALVQHYQATA</sequence>
<keyword evidence="7" id="KW-0963">Cytoplasm</keyword>
<evidence type="ECO:0000313" key="9">
    <source>
        <dbReference type="Proteomes" id="UP000601099"/>
    </source>
</evidence>